<sequence>MPRQYAASGSLLSFRLEPDRGQPVYVTLYAQLREAILTGRVEAGTRLPASRVLAAELGLSRNTVVAAYTRLADEGYAHARGGAGVYVASILPEEAVLPSLSAQPDWVPDKGEGGGPILSARGRQLAAMGLEGGSARPVPFVADVPAFDVFPLDSWIRLMARSWRQVQPDMLGYAPAAGHEPLREAIAQNLRATRFLRAAGRDVIMTSGSQQSLDLLARVLLDPGEAVWIEEPGYGGTRSAFIAAGARLVPVPVDAEGLCVEEGRRREPAPRLIFVTPSHQYPLGVTMSMARRVELLAFAQSCGALVVEDDYDSEFRYAGATLPALQSMDRAGRVFYLGTFSKSLLPTFRLGVLVPPPAYGAAFASAKSVIDRHPPLLEQVTLLSFMRSGQFAAHIRRMRRIYRERQTVLVEAVNRHMGDILHMEPSDAGVHLIGTLRDGQDDRAFCAGARACGILLRPLSDTYLGPPARQGVLFGFAAIPPRRITAAVRRLADYARHGQAGVANAGQADRAGSAEPEA</sequence>
<accession>A0ABS3LMI5</accession>
<dbReference type="EMBL" id="JAFVMG010000008">
    <property type="protein sequence ID" value="MBO1328584.1"/>
    <property type="molecule type" value="Genomic_DNA"/>
</dbReference>
<dbReference type="CDD" id="cd00609">
    <property type="entry name" value="AAT_like"/>
    <property type="match status" value="1"/>
</dbReference>
<name>A0ABS3LMI5_9PROT</name>
<dbReference type="Gene3D" id="3.40.640.10">
    <property type="entry name" value="Type I PLP-dependent aspartate aminotransferase-like (Major domain)"/>
    <property type="match status" value="1"/>
</dbReference>
<dbReference type="InterPro" id="IPR015424">
    <property type="entry name" value="PyrdxlP-dep_Trfase"/>
</dbReference>
<dbReference type="InterPro" id="IPR015421">
    <property type="entry name" value="PyrdxlP-dep_Trfase_major"/>
</dbReference>
<dbReference type="Gene3D" id="1.10.10.10">
    <property type="entry name" value="Winged helix-like DNA-binding domain superfamily/Winged helix DNA-binding domain"/>
    <property type="match status" value="1"/>
</dbReference>
<dbReference type="CDD" id="cd07377">
    <property type="entry name" value="WHTH_GntR"/>
    <property type="match status" value="1"/>
</dbReference>
<dbReference type="PANTHER" id="PTHR46577:SF1">
    <property type="entry name" value="HTH-TYPE TRANSCRIPTIONAL REGULATORY PROTEIN GABR"/>
    <property type="match status" value="1"/>
</dbReference>
<dbReference type="InterPro" id="IPR000524">
    <property type="entry name" value="Tscrpt_reg_HTH_GntR"/>
</dbReference>
<gene>
    <name evidence="7" type="ORF">J2D75_08845</name>
</gene>
<dbReference type="GO" id="GO:0008483">
    <property type="term" value="F:transaminase activity"/>
    <property type="evidence" value="ECO:0007669"/>
    <property type="project" value="UniProtKB-KW"/>
</dbReference>
<feature type="domain" description="HTH gntR-type" evidence="6">
    <location>
        <begin position="22"/>
        <end position="90"/>
    </location>
</feature>
<comment type="caution">
    <text evidence="7">The sequence shown here is derived from an EMBL/GenBank/DDBJ whole genome shotgun (WGS) entry which is preliminary data.</text>
</comment>
<keyword evidence="3" id="KW-0805">Transcription regulation</keyword>
<evidence type="ECO:0000313" key="7">
    <source>
        <dbReference type="EMBL" id="MBO1328584.1"/>
    </source>
</evidence>
<keyword evidence="2" id="KW-0663">Pyridoxal phosphate</keyword>
<dbReference type="InterPro" id="IPR036388">
    <property type="entry name" value="WH-like_DNA-bd_sf"/>
</dbReference>
<dbReference type="RefSeq" id="WP_207854419.1">
    <property type="nucleotide sequence ID" value="NZ_JAFVMG010000008.1"/>
</dbReference>
<dbReference type="SUPFAM" id="SSF46785">
    <property type="entry name" value="Winged helix' DNA-binding domain"/>
    <property type="match status" value="1"/>
</dbReference>
<proteinExistence type="inferred from homology"/>
<keyword evidence="4" id="KW-0238">DNA-binding</keyword>
<dbReference type="PROSITE" id="PS50949">
    <property type="entry name" value="HTH_GNTR"/>
    <property type="match status" value="1"/>
</dbReference>
<organism evidence="7 8">
    <name type="scientific">Acetobacter suratthaniensis</name>
    <dbReference type="NCBI Taxonomy" id="1502841"/>
    <lineage>
        <taxon>Bacteria</taxon>
        <taxon>Pseudomonadati</taxon>
        <taxon>Pseudomonadota</taxon>
        <taxon>Alphaproteobacteria</taxon>
        <taxon>Acetobacterales</taxon>
        <taxon>Acetobacteraceae</taxon>
        <taxon>Acetobacter</taxon>
    </lineage>
</organism>
<evidence type="ECO:0000256" key="2">
    <source>
        <dbReference type="ARBA" id="ARBA00022898"/>
    </source>
</evidence>
<keyword evidence="7" id="KW-0808">Transferase</keyword>
<dbReference type="SUPFAM" id="SSF53383">
    <property type="entry name" value="PLP-dependent transferases"/>
    <property type="match status" value="1"/>
</dbReference>
<dbReference type="SMART" id="SM00345">
    <property type="entry name" value="HTH_GNTR"/>
    <property type="match status" value="1"/>
</dbReference>
<protein>
    <submittedName>
        <fullName evidence="7">PLP-dependent aminotransferase family protein</fullName>
    </submittedName>
</protein>
<keyword evidence="5" id="KW-0804">Transcription</keyword>
<evidence type="ECO:0000256" key="4">
    <source>
        <dbReference type="ARBA" id="ARBA00023125"/>
    </source>
</evidence>
<evidence type="ECO:0000313" key="8">
    <source>
        <dbReference type="Proteomes" id="UP000664399"/>
    </source>
</evidence>
<dbReference type="InterPro" id="IPR036390">
    <property type="entry name" value="WH_DNA-bd_sf"/>
</dbReference>
<keyword evidence="8" id="KW-1185">Reference proteome</keyword>
<dbReference type="Proteomes" id="UP000664399">
    <property type="component" value="Unassembled WGS sequence"/>
</dbReference>
<dbReference type="InterPro" id="IPR051446">
    <property type="entry name" value="HTH_trans_reg/aminotransferase"/>
</dbReference>
<dbReference type="Pfam" id="PF00392">
    <property type="entry name" value="GntR"/>
    <property type="match status" value="1"/>
</dbReference>
<comment type="similarity">
    <text evidence="1">In the C-terminal section; belongs to the class-I pyridoxal-phosphate-dependent aminotransferase family.</text>
</comment>
<dbReference type="Pfam" id="PF00155">
    <property type="entry name" value="Aminotran_1_2"/>
    <property type="match status" value="1"/>
</dbReference>
<dbReference type="PANTHER" id="PTHR46577">
    <property type="entry name" value="HTH-TYPE TRANSCRIPTIONAL REGULATORY PROTEIN GABR"/>
    <property type="match status" value="1"/>
</dbReference>
<evidence type="ECO:0000256" key="3">
    <source>
        <dbReference type="ARBA" id="ARBA00023015"/>
    </source>
</evidence>
<reference evidence="7 8" key="1">
    <citation type="submission" date="2021-03" db="EMBL/GenBank/DDBJ databases">
        <title>The complete genome sequence of Acetobacter suratthaniensis TBRC 1719.</title>
        <authorList>
            <person name="Charoenyingcharoen P."/>
            <person name="Yukphan P."/>
        </authorList>
    </citation>
    <scope>NUCLEOTIDE SEQUENCE [LARGE SCALE GENOMIC DNA]</scope>
    <source>
        <strain evidence="7 8">TBRC 1719</strain>
    </source>
</reference>
<dbReference type="InterPro" id="IPR004839">
    <property type="entry name" value="Aminotransferase_I/II_large"/>
</dbReference>
<evidence type="ECO:0000256" key="5">
    <source>
        <dbReference type="ARBA" id="ARBA00023163"/>
    </source>
</evidence>
<keyword evidence="7" id="KW-0032">Aminotransferase</keyword>
<evidence type="ECO:0000256" key="1">
    <source>
        <dbReference type="ARBA" id="ARBA00005384"/>
    </source>
</evidence>
<evidence type="ECO:0000259" key="6">
    <source>
        <dbReference type="PROSITE" id="PS50949"/>
    </source>
</evidence>